<dbReference type="EMBL" id="PYFT01000001">
    <property type="protein sequence ID" value="PSR52810.1"/>
    <property type="molecule type" value="Genomic_DNA"/>
</dbReference>
<evidence type="ECO:0000313" key="2">
    <source>
        <dbReference type="EMBL" id="PSR52810.1"/>
    </source>
</evidence>
<proteinExistence type="predicted"/>
<reference evidence="2 3" key="1">
    <citation type="submission" date="2018-03" db="EMBL/GenBank/DDBJ databases">
        <title>Adhaeribacter sp. HMF7605 Genome sequencing and assembly.</title>
        <authorList>
            <person name="Kang H."/>
            <person name="Kang J."/>
            <person name="Cha I."/>
            <person name="Kim H."/>
            <person name="Joh K."/>
        </authorList>
    </citation>
    <scope>NUCLEOTIDE SEQUENCE [LARGE SCALE GENOMIC DNA]</scope>
    <source>
        <strain evidence="2 3">HMF7605</strain>
    </source>
</reference>
<dbReference type="Gene3D" id="3.40.430.10">
    <property type="entry name" value="Dihydrofolate Reductase, subunit A"/>
    <property type="match status" value="1"/>
</dbReference>
<gene>
    <name evidence="2" type="ORF">AHMF7605_04365</name>
</gene>
<feature type="domain" description="Bacterial bifunctional deaminase-reductase C-terminal" evidence="1">
    <location>
        <begin position="3"/>
        <end position="166"/>
    </location>
</feature>
<dbReference type="PANTHER" id="PTHR38011">
    <property type="entry name" value="DIHYDROFOLATE REDUCTASE FAMILY PROTEIN (AFU_ORTHOLOGUE AFUA_8G06820)"/>
    <property type="match status" value="1"/>
</dbReference>
<dbReference type="AlphaFoldDB" id="A0A2T2YB99"/>
<dbReference type="Pfam" id="PF01872">
    <property type="entry name" value="RibD_C"/>
    <property type="match status" value="1"/>
</dbReference>
<evidence type="ECO:0000259" key="1">
    <source>
        <dbReference type="Pfam" id="PF01872"/>
    </source>
</evidence>
<dbReference type="Proteomes" id="UP000240357">
    <property type="component" value="Unassembled WGS sequence"/>
</dbReference>
<organism evidence="2 3">
    <name type="scientific">Adhaeribacter arboris</name>
    <dbReference type="NCBI Taxonomy" id="2072846"/>
    <lineage>
        <taxon>Bacteria</taxon>
        <taxon>Pseudomonadati</taxon>
        <taxon>Bacteroidota</taxon>
        <taxon>Cytophagia</taxon>
        <taxon>Cytophagales</taxon>
        <taxon>Hymenobacteraceae</taxon>
        <taxon>Adhaeribacter</taxon>
    </lineage>
</organism>
<name>A0A2T2YB99_9BACT</name>
<protein>
    <recommendedName>
        <fullName evidence="1">Bacterial bifunctional deaminase-reductase C-terminal domain-containing protein</fullName>
    </recommendedName>
</protein>
<dbReference type="OrthoDB" id="195113at2"/>
<keyword evidence="3" id="KW-1185">Reference proteome</keyword>
<dbReference type="GO" id="GO:0009231">
    <property type="term" value="P:riboflavin biosynthetic process"/>
    <property type="evidence" value="ECO:0007669"/>
    <property type="project" value="InterPro"/>
</dbReference>
<comment type="caution">
    <text evidence="2">The sequence shown here is derived from an EMBL/GenBank/DDBJ whole genome shotgun (WGS) entry which is preliminary data.</text>
</comment>
<dbReference type="RefSeq" id="WP_106926805.1">
    <property type="nucleotide sequence ID" value="NZ_PYFT01000001.1"/>
</dbReference>
<sequence length="175" mass="19887">MRKLKLYIATSLDGKIARKDDSVDWLPDPNAGEDYGYQNFLAEIDTLVMGYKTYEVCLKLGEWPYEGKTTYVFTRDVTKPQIPAVQLISQNPVEFVKDLLQQEGKDIWLVGGGEINTLLHDAGLIDSYYIAFIPIILGEGIELLPEVRKQQNLVLTQHQVYENGLVMLYLEKVSS</sequence>
<dbReference type="SUPFAM" id="SSF53597">
    <property type="entry name" value="Dihydrofolate reductase-like"/>
    <property type="match status" value="1"/>
</dbReference>
<evidence type="ECO:0000313" key="3">
    <source>
        <dbReference type="Proteomes" id="UP000240357"/>
    </source>
</evidence>
<dbReference type="PANTHER" id="PTHR38011:SF11">
    <property type="entry name" value="2,5-DIAMINO-6-RIBOSYLAMINO-4(3H)-PYRIMIDINONE 5'-PHOSPHATE REDUCTASE"/>
    <property type="match status" value="1"/>
</dbReference>
<accession>A0A2T2YB99</accession>
<dbReference type="GO" id="GO:0008703">
    <property type="term" value="F:5-amino-6-(5-phosphoribosylamino)uracil reductase activity"/>
    <property type="evidence" value="ECO:0007669"/>
    <property type="project" value="InterPro"/>
</dbReference>
<dbReference type="InterPro" id="IPR024072">
    <property type="entry name" value="DHFR-like_dom_sf"/>
</dbReference>
<dbReference type="InterPro" id="IPR002734">
    <property type="entry name" value="RibDG_C"/>
</dbReference>
<dbReference type="InterPro" id="IPR050765">
    <property type="entry name" value="Riboflavin_Biosynth_HTPR"/>
</dbReference>